<accession>A0A845QWN0</accession>
<evidence type="ECO:0000259" key="5">
    <source>
        <dbReference type="PROSITE" id="PS50893"/>
    </source>
</evidence>
<reference evidence="6 7" key="1">
    <citation type="submission" date="2018-08" db="EMBL/GenBank/DDBJ databases">
        <title>Murine metabolic-syndrome-specific gut microbial biobank.</title>
        <authorList>
            <person name="Liu C."/>
        </authorList>
    </citation>
    <scope>NUCLEOTIDE SEQUENCE [LARGE SCALE GENOMIC DNA]</scope>
    <source>
        <strain evidence="6 7">583</strain>
    </source>
</reference>
<dbReference type="EMBL" id="QXXA01000011">
    <property type="protein sequence ID" value="NBI07327.1"/>
    <property type="molecule type" value="Genomic_DNA"/>
</dbReference>
<dbReference type="RefSeq" id="WP_160197790.1">
    <property type="nucleotide sequence ID" value="NZ_QXXA01000011.1"/>
</dbReference>
<dbReference type="InterPro" id="IPR003593">
    <property type="entry name" value="AAA+_ATPase"/>
</dbReference>
<keyword evidence="3" id="KW-0547">Nucleotide-binding</keyword>
<dbReference type="Gene3D" id="3.40.50.300">
    <property type="entry name" value="P-loop containing nucleotide triphosphate hydrolases"/>
    <property type="match status" value="1"/>
</dbReference>
<dbReference type="PANTHER" id="PTHR42734:SF17">
    <property type="entry name" value="METAL TRANSPORT SYSTEM ATP-BINDING PROTEIN TM_0124-RELATED"/>
    <property type="match status" value="1"/>
</dbReference>
<name>A0A845QWN0_9CLOT</name>
<sequence length="252" mass="28341">MNIIEVNNLTVKYDNVTALDDINIKIKKGEFLGVIGPNGGGKTTLLKSLLGLIKPNIGEVKINDHRPIGYVPQFSNFDRTFPIKVLDVILLGKLEGKIKFLHRFKNTDINKAEEIMHSLGIYKFRNRQISQLSGGQLQKVLIARALIMEPEIMILDEPTASLDANSKTEIYNLLKRLNEDKTIIVVSHDVGVINSYIDTVACLNKKMHYHGDDTKLSKRTLENVYGCPVELIAHGNTPHRVLHVHDEEGEEI</sequence>
<dbReference type="AlphaFoldDB" id="A0A845QWN0"/>
<evidence type="ECO:0000313" key="6">
    <source>
        <dbReference type="EMBL" id="NBI07327.1"/>
    </source>
</evidence>
<dbReference type="PROSITE" id="PS00211">
    <property type="entry name" value="ABC_TRANSPORTER_1"/>
    <property type="match status" value="1"/>
</dbReference>
<evidence type="ECO:0000256" key="2">
    <source>
        <dbReference type="ARBA" id="ARBA00022448"/>
    </source>
</evidence>
<dbReference type="InterPro" id="IPR003439">
    <property type="entry name" value="ABC_transporter-like_ATP-bd"/>
</dbReference>
<dbReference type="OrthoDB" id="9806726at2"/>
<keyword evidence="4 6" id="KW-0067">ATP-binding</keyword>
<dbReference type="PROSITE" id="PS50893">
    <property type="entry name" value="ABC_TRANSPORTER_2"/>
    <property type="match status" value="1"/>
</dbReference>
<dbReference type="FunFam" id="3.40.50.300:FF:000134">
    <property type="entry name" value="Iron-enterobactin ABC transporter ATP-binding protein"/>
    <property type="match status" value="1"/>
</dbReference>
<evidence type="ECO:0000256" key="3">
    <source>
        <dbReference type="ARBA" id="ARBA00022741"/>
    </source>
</evidence>
<comment type="caution">
    <text evidence="6">The sequence shown here is derived from an EMBL/GenBank/DDBJ whole genome shotgun (WGS) entry which is preliminary data.</text>
</comment>
<comment type="similarity">
    <text evidence="1">Belongs to the ABC transporter superfamily.</text>
</comment>
<keyword evidence="7" id="KW-1185">Reference proteome</keyword>
<dbReference type="Pfam" id="PF00005">
    <property type="entry name" value="ABC_tran"/>
    <property type="match status" value="1"/>
</dbReference>
<dbReference type="SMART" id="SM00382">
    <property type="entry name" value="AAA"/>
    <property type="match status" value="1"/>
</dbReference>
<dbReference type="GO" id="GO:0016887">
    <property type="term" value="F:ATP hydrolysis activity"/>
    <property type="evidence" value="ECO:0007669"/>
    <property type="project" value="InterPro"/>
</dbReference>
<proteinExistence type="inferred from homology"/>
<evidence type="ECO:0000256" key="1">
    <source>
        <dbReference type="ARBA" id="ARBA00005417"/>
    </source>
</evidence>
<protein>
    <submittedName>
        <fullName evidence="6">Metal ABC transporter ATP-binding protein</fullName>
    </submittedName>
</protein>
<dbReference type="Proteomes" id="UP000467132">
    <property type="component" value="Unassembled WGS sequence"/>
</dbReference>
<dbReference type="CDD" id="cd03235">
    <property type="entry name" value="ABC_Metallic_Cations"/>
    <property type="match status" value="1"/>
</dbReference>
<dbReference type="PANTHER" id="PTHR42734">
    <property type="entry name" value="METAL TRANSPORT SYSTEM ATP-BINDING PROTEIN TM_0124-RELATED"/>
    <property type="match status" value="1"/>
</dbReference>
<evidence type="ECO:0000313" key="7">
    <source>
        <dbReference type="Proteomes" id="UP000467132"/>
    </source>
</evidence>
<keyword evidence="2" id="KW-0813">Transport</keyword>
<dbReference type="InterPro" id="IPR017871">
    <property type="entry name" value="ABC_transporter-like_CS"/>
</dbReference>
<gene>
    <name evidence="6" type="ORF">D3Z33_10755</name>
</gene>
<evidence type="ECO:0000256" key="4">
    <source>
        <dbReference type="ARBA" id="ARBA00022840"/>
    </source>
</evidence>
<dbReference type="SUPFAM" id="SSF52540">
    <property type="entry name" value="P-loop containing nucleoside triphosphate hydrolases"/>
    <property type="match status" value="1"/>
</dbReference>
<dbReference type="InterPro" id="IPR027417">
    <property type="entry name" value="P-loop_NTPase"/>
</dbReference>
<dbReference type="GO" id="GO:0005524">
    <property type="term" value="F:ATP binding"/>
    <property type="evidence" value="ECO:0007669"/>
    <property type="project" value="UniProtKB-KW"/>
</dbReference>
<dbReference type="InterPro" id="IPR050153">
    <property type="entry name" value="Metal_Ion_Import_ABC"/>
</dbReference>
<organism evidence="6 7">
    <name type="scientific">Senegalia massiliensis</name>
    <dbReference type="NCBI Taxonomy" id="1720316"/>
    <lineage>
        <taxon>Bacteria</taxon>
        <taxon>Bacillati</taxon>
        <taxon>Bacillota</taxon>
        <taxon>Clostridia</taxon>
        <taxon>Eubacteriales</taxon>
        <taxon>Clostridiaceae</taxon>
        <taxon>Senegalia</taxon>
    </lineage>
</organism>
<feature type="domain" description="ABC transporter" evidence="5">
    <location>
        <begin position="4"/>
        <end position="230"/>
    </location>
</feature>